<evidence type="ECO:0000256" key="1">
    <source>
        <dbReference type="ARBA" id="ARBA00007673"/>
    </source>
</evidence>
<dbReference type="Gene3D" id="3.10.310.10">
    <property type="entry name" value="Diaminopimelate Epimerase, Chain A, domain 1"/>
    <property type="match status" value="2"/>
</dbReference>
<dbReference type="RefSeq" id="WP_088603357.1">
    <property type="nucleotide sequence ID" value="NZ_NJIH01000006.1"/>
</dbReference>
<dbReference type="PANTHER" id="PTHR43709:SF2">
    <property type="entry name" value="DUF453 DOMAIN PROTEIN (AFU_ORTHOLOGUE AFUA_6G00360)"/>
    <property type="match status" value="1"/>
</dbReference>
<dbReference type="Proteomes" id="UP000214603">
    <property type="component" value="Unassembled WGS sequence"/>
</dbReference>
<dbReference type="OrthoDB" id="9779763at2"/>
<gene>
    <name evidence="3" type="ORF">CEY11_10505</name>
</gene>
<dbReference type="GO" id="GO:0016853">
    <property type="term" value="F:isomerase activity"/>
    <property type="evidence" value="ECO:0007669"/>
    <property type="project" value="UniProtKB-KW"/>
</dbReference>
<dbReference type="InterPro" id="IPR007400">
    <property type="entry name" value="PrpF-like"/>
</dbReference>
<name>A0A225MMV0_9BURK</name>
<proteinExistence type="inferred from homology"/>
<dbReference type="SUPFAM" id="SSF54506">
    <property type="entry name" value="Diaminopimelate epimerase-like"/>
    <property type="match status" value="2"/>
</dbReference>
<comment type="caution">
    <text evidence="3">The sequence shown here is derived from an EMBL/GenBank/DDBJ whole genome shotgun (WGS) entry which is preliminary data.</text>
</comment>
<dbReference type="Pfam" id="PF04303">
    <property type="entry name" value="PrpF"/>
    <property type="match status" value="1"/>
</dbReference>
<comment type="similarity">
    <text evidence="1">Belongs to the PrpF family.</text>
</comment>
<sequence length="383" mass="40749">MTALQRRSSRQRGVRCVILRGGTSRGIYFHERDLPSDPKERDKVLLAAMGSPDPRQIDGLGGADNLTSKIVIIDKSSRPGADVDYTFGQVGIDLPYVSYSANCGNLSAGVGVFAIEEGLVEPVHPVTRVRIFNTNTQQLLVSYVPVDADGAPAVDGDCAIAGVPGTSGEIRMDFAATKGASTGKLLPSGNVVDELYIPEFGKKIPVSIVDMAKATVFFHARDAGIRGTESPDEFTPEILNRFWAIRNAAAAHVGLAPESRLPHPVSVLEPTDYIDFMTKKTVSAADVSFVARRVGGPPPRLHKAFAATGAVCTAMAANMPGTIVHAVARPSTDGYVRIGHPTGVFPVRIGLAPNGDIEEVSYVRTARRIMEGTVYVRDSVIGA</sequence>
<keyword evidence="4" id="KW-1185">Reference proteome</keyword>
<evidence type="ECO:0000256" key="2">
    <source>
        <dbReference type="ARBA" id="ARBA00023235"/>
    </source>
</evidence>
<evidence type="ECO:0000313" key="4">
    <source>
        <dbReference type="Proteomes" id="UP000214603"/>
    </source>
</evidence>
<dbReference type="PANTHER" id="PTHR43709">
    <property type="entry name" value="ACONITATE ISOMERASE-RELATED"/>
    <property type="match status" value="1"/>
</dbReference>
<evidence type="ECO:0000313" key="3">
    <source>
        <dbReference type="EMBL" id="OWT60099.1"/>
    </source>
</evidence>
<reference evidence="4" key="1">
    <citation type="submission" date="2017-06" db="EMBL/GenBank/DDBJ databases">
        <title>Herbaspirillum phytohormonus sp. nov., isolated from the root nodule of Robinia pseudoacacia in lead-zinc mine.</title>
        <authorList>
            <person name="Fan M."/>
            <person name="Lin Y."/>
        </authorList>
    </citation>
    <scope>NUCLEOTIDE SEQUENCE [LARGE SCALE GENOMIC DNA]</scope>
    <source>
        <strain evidence="4">SC-089</strain>
    </source>
</reference>
<organism evidence="3 4">
    <name type="scientific">Candidimonas nitroreducens</name>
    <dbReference type="NCBI Taxonomy" id="683354"/>
    <lineage>
        <taxon>Bacteria</taxon>
        <taxon>Pseudomonadati</taxon>
        <taxon>Pseudomonadota</taxon>
        <taxon>Betaproteobacteria</taxon>
        <taxon>Burkholderiales</taxon>
        <taxon>Alcaligenaceae</taxon>
        <taxon>Candidimonas</taxon>
    </lineage>
</organism>
<accession>A0A225MMV0</accession>
<keyword evidence="2 3" id="KW-0413">Isomerase</keyword>
<dbReference type="EMBL" id="NJIH01000006">
    <property type="protein sequence ID" value="OWT60099.1"/>
    <property type="molecule type" value="Genomic_DNA"/>
</dbReference>
<protein>
    <submittedName>
        <fullName evidence="3">3-methylitaconate isomerase</fullName>
    </submittedName>
</protein>
<dbReference type="AlphaFoldDB" id="A0A225MMV0"/>